<gene>
    <name evidence="2" type="ORF">S7711_06871</name>
</gene>
<dbReference type="HOGENOM" id="CLU_030660_0_0_1"/>
<name>A0A084ANP1_STACB</name>
<protein>
    <submittedName>
        <fullName evidence="2">Uncharacterized protein</fullName>
    </submittedName>
</protein>
<evidence type="ECO:0000313" key="2">
    <source>
        <dbReference type="EMBL" id="KEY66920.1"/>
    </source>
</evidence>
<reference evidence="2 3" key="1">
    <citation type="journal article" date="2014" name="BMC Genomics">
        <title>Comparative genome sequencing reveals chemotype-specific gene clusters in the toxigenic black mold Stachybotrys.</title>
        <authorList>
            <person name="Semeiks J."/>
            <person name="Borek D."/>
            <person name="Otwinowski Z."/>
            <person name="Grishin N.V."/>
        </authorList>
    </citation>
    <scope>NUCLEOTIDE SEQUENCE [LARGE SCALE GENOMIC DNA]</scope>
    <source>
        <strain evidence="3">CBS 109288 / IBT 7711</strain>
    </source>
</reference>
<feature type="region of interest" description="Disordered" evidence="1">
    <location>
        <begin position="46"/>
        <end position="86"/>
    </location>
</feature>
<dbReference type="OrthoDB" id="5312133at2759"/>
<sequence>MFKLRYSFVPRPFVRFVRRRLVLILVVLALCAVLLLSTSTGVLVSSPESSRLAPKSPVEVTPSASTSHPDRQQLPPPPRQENDTYAGSSWWADTRWRSTAFSSTLTLDDDRALLPPLPARPTIYCYYDTTNEKPHDELEAERALLLTWRRAWWASGFRPVIIGAAEATAHPLYSRVQTFNVGLGLKVDLLRWLAWDVAGGGLLAQYTLLPMVSAVDKLPPQLRKGDFSGVWRWNKLKDGLLAANAVTLRATLQALVESADLKNAANIMSLLPDGPIQADPAPSSLAYYHTAVLEKRYAKVAKLIQQHRVDGLRSLNHLINAHLHVVWQNLFPLGIEVLKPLPGHTTAMVNGTLNFAKLLATCPETPLPSSCPPNLPQCVPCVPLSRGMSISTPRWYRNSTRVFTLGTVPHPWTLALVHNSRQDFDIGWIVRESPRDPWLAALTQSISGSGVSGAPRVIRLKQAVADIYTQRATLWFTAELGVPEDLDWYFGFAIPKKLSNYGMSQSPVPADRIVKIESKKKSSTEAEPSDDDVAKEVQLLARAKHMIAQVGHAAEVRLRASLEAWNMADTEAWKFVKAYQARRTMERVEWETSEARFMEGAGLERA</sequence>
<keyword evidence="3" id="KW-1185">Reference proteome</keyword>
<proteinExistence type="predicted"/>
<dbReference type="Proteomes" id="UP000028045">
    <property type="component" value="Unassembled WGS sequence"/>
</dbReference>
<dbReference type="PANTHER" id="PTHR42055">
    <property type="entry name" value="YALI0E03476P"/>
    <property type="match status" value="1"/>
</dbReference>
<dbReference type="AlphaFoldDB" id="A0A084ANP1"/>
<dbReference type="EMBL" id="KL648638">
    <property type="protein sequence ID" value="KEY66920.1"/>
    <property type="molecule type" value="Genomic_DNA"/>
</dbReference>
<evidence type="ECO:0000313" key="3">
    <source>
        <dbReference type="Proteomes" id="UP000028045"/>
    </source>
</evidence>
<organism evidence="2 3">
    <name type="scientific">Stachybotrys chartarum (strain CBS 109288 / IBT 7711)</name>
    <name type="common">Toxic black mold</name>
    <name type="synonym">Stilbospora chartarum</name>
    <dbReference type="NCBI Taxonomy" id="1280523"/>
    <lineage>
        <taxon>Eukaryota</taxon>
        <taxon>Fungi</taxon>
        <taxon>Dikarya</taxon>
        <taxon>Ascomycota</taxon>
        <taxon>Pezizomycotina</taxon>
        <taxon>Sordariomycetes</taxon>
        <taxon>Hypocreomycetidae</taxon>
        <taxon>Hypocreales</taxon>
        <taxon>Stachybotryaceae</taxon>
        <taxon>Stachybotrys</taxon>
    </lineage>
</organism>
<dbReference type="PANTHER" id="PTHR42055:SF1">
    <property type="entry name" value="YALI0E03476P"/>
    <property type="match status" value="1"/>
</dbReference>
<accession>A0A084ANP1</accession>
<evidence type="ECO:0000256" key="1">
    <source>
        <dbReference type="SAM" id="MobiDB-lite"/>
    </source>
</evidence>